<dbReference type="Pfam" id="PF07714">
    <property type="entry name" value="PK_Tyr_Ser-Thr"/>
    <property type="match status" value="1"/>
</dbReference>
<dbReference type="SUPFAM" id="SSF48452">
    <property type="entry name" value="TPR-like"/>
    <property type="match status" value="1"/>
</dbReference>
<proteinExistence type="predicted"/>
<feature type="compositionally biased region" description="Basic and acidic residues" evidence="1">
    <location>
        <begin position="342"/>
        <end position="354"/>
    </location>
</feature>
<dbReference type="GO" id="GO:0004674">
    <property type="term" value="F:protein serine/threonine kinase activity"/>
    <property type="evidence" value="ECO:0007669"/>
    <property type="project" value="TreeGrafter"/>
</dbReference>
<evidence type="ECO:0000313" key="3">
    <source>
        <dbReference type="EMBL" id="CAE6434359.1"/>
    </source>
</evidence>
<evidence type="ECO:0000256" key="1">
    <source>
        <dbReference type="SAM" id="MobiDB-lite"/>
    </source>
</evidence>
<dbReference type="SMART" id="SM00220">
    <property type="entry name" value="S_TKc"/>
    <property type="match status" value="1"/>
</dbReference>
<dbReference type="AlphaFoldDB" id="A0A8H2XT70"/>
<dbReference type="Gene3D" id="1.20.58.80">
    <property type="entry name" value="Phosphotransferase system, lactose/cellobiose-type IIA subunit"/>
    <property type="match status" value="1"/>
</dbReference>
<dbReference type="SUPFAM" id="SSF56112">
    <property type="entry name" value="Protein kinase-like (PK-like)"/>
    <property type="match status" value="1"/>
</dbReference>
<dbReference type="GO" id="GO:0005524">
    <property type="term" value="F:ATP binding"/>
    <property type="evidence" value="ECO:0007669"/>
    <property type="project" value="InterPro"/>
</dbReference>
<reference evidence="3" key="1">
    <citation type="submission" date="2021-01" db="EMBL/GenBank/DDBJ databases">
        <authorList>
            <person name="Kaushik A."/>
        </authorList>
    </citation>
    <scope>NUCLEOTIDE SEQUENCE</scope>
    <source>
        <strain evidence="3">AG6-10EEA</strain>
    </source>
</reference>
<dbReference type="Proteomes" id="UP000663853">
    <property type="component" value="Unassembled WGS sequence"/>
</dbReference>
<evidence type="ECO:0000259" key="2">
    <source>
        <dbReference type="PROSITE" id="PS50011"/>
    </source>
</evidence>
<dbReference type="PROSITE" id="PS50011">
    <property type="entry name" value="PROTEIN_KINASE_DOM"/>
    <property type="match status" value="1"/>
</dbReference>
<dbReference type="InterPro" id="IPR011990">
    <property type="entry name" value="TPR-like_helical_dom_sf"/>
</dbReference>
<dbReference type="InterPro" id="IPR011009">
    <property type="entry name" value="Kinase-like_dom_sf"/>
</dbReference>
<feature type="compositionally biased region" description="Low complexity" evidence="1">
    <location>
        <begin position="152"/>
        <end position="162"/>
    </location>
</feature>
<feature type="region of interest" description="Disordered" evidence="1">
    <location>
        <begin position="137"/>
        <end position="385"/>
    </location>
</feature>
<name>A0A8H2XT70_9AGAM</name>
<dbReference type="EMBL" id="CAJMXA010000524">
    <property type="protein sequence ID" value="CAE6434359.1"/>
    <property type="molecule type" value="Genomic_DNA"/>
</dbReference>
<dbReference type="Gene3D" id="1.10.510.10">
    <property type="entry name" value="Transferase(Phosphotransferase) domain 1"/>
    <property type="match status" value="1"/>
</dbReference>
<sequence>MDQERPLSIVELTARSKPTGYNAKKSFRTSLRIALDEMEAGRTAKDAKEIEQAFIHLTKAHTLLTEELPTHPKYPDLEPKGREGVIWKGQEVEIWLNETKALVGRRILNWKLRHLDAPSTPRSRVQSESGLSPARAYLKIPDPSAHPPPSPSRSAPPLSTPSNTHHSGRGHRRTSSDVGKATTNPKSSVKESGIRNRSHSPTSRPRLSVDRDQPSTPLPSNDSSSDGPAGNKSRPTPRILVRQATGISQQPNDRDSPNPIESLDEPPSSTSATTPAVPALILTDLSGEPSPSQLTVEESASVVTPSDATAFPAVQGYDRTNELPNPDSAEKTRPRTLSEAAPVRDRPLVGDQKETPPQQRPGSCPPVPTKEIPTGKRKDSTDTTVSSVFGVTTPSTNISEYFTAPVALQLALMEGMDVSSDPEHPESIAKLEEEAVSYLELEQFERATNILIEVLKLRRQVQGESHLFTIQTMSNLGLAYEGQGKIDQAIQVLLATLKHLERSHSTVNFRFRSSIQERLIELHQKQEEARKKMTVVLVSNLRRGPKRNNSLDQISTRVRFDENLPTFHIDLNTTPEAIMAHLTNRRCPNLTDSIDTARCGKVPVSRGGYGDIWQGMLLDGRPIAMKRIYQGERKINKRLAQELYAWSKASHDNVLELLGIAYYKDYLVMISPWMSYGSIHDYLECYPDTNRLHMAIQVADGIAHLHRIGMVHGDLKAQNVFVSKEGVLKVGDFGLAVMLGERSIAFQPSTAGANSSTPGTLRWMAPELYLATIGVSLESDIYSLGMTIYEIVSHRVPFSELHYLAVPAAVCIEKKIPTFPLEIKAMGQRGMILWDLLRRCWDHNPKQRPTADQVLREMHKVASH</sequence>
<dbReference type="InterPro" id="IPR000719">
    <property type="entry name" value="Prot_kinase_dom"/>
</dbReference>
<feature type="domain" description="Protein kinase" evidence="2">
    <location>
        <begin position="598"/>
        <end position="864"/>
    </location>
</feature>
<gene>
    <name evidence="3" type="ORF">RDB_LOCUS28086</name>
</gene>
<dbReference type="Gene3D" id="1.25.40.10">
    <property type="entry name" value="Tetratricopeptide repeat domain"/>
    <property type="match status" value="1"/>
</dbReference>
<dbReference type="InterPro" id="IPR008271">
    <property type="entry name" value="Ser/Thr_kinase_AS"/>
</dbReference>
<dbReference type="PROSITE" id="PS00108">
    <property type="entry name" value="PROTEIN_KINASE_ST"/>
    <property type="match status" value="1"/>
</dbReference>
<dbReference type="Pfam" id="PF13424">
    <property type="entry name" value="TPR_12"/>
    <property type="match status" value="1"/>
</dbReference>
<accession>A0A8H2XT70</accession>
<dbReference type="PANTHER" id="PTHR44329">
    <property type="entry name" value="SERINE/THREONINE-PROTEIN KINASE TNNI3K-RELATED"/>
    <property type="match status" value="1"/>
</dbReference>
<feature type="compositionally biased region" description="Polar residues" evidence="1">
    <location>
        <begin position="214"/>
        <end position="226"/>
    </location>
</feature>
<feature type="compositionally biased region" description="Polar residues" evidence="1">
    <location>
        <begin position="289"/>
        <end position="307"/>
    </location>
</feature>
<comment type="caution">
    <text evidence="3">The sequence shown here is derived from an EMBL/GenBank/DDBJ whole genome shotgun (WGS) entry which is preliminary data.</text>
</comment>
<dbReference type="InterPro" id="IPR001245">
    <property type="entry name" value="Ser-Thr/Tyr_kinase_cat_dom"/>
</dbReference>
<dbReference type="InterPro" id="IPR051681">
    <property type="entry name" value="Ser/Thr_Kinases-Pseudokinases"/>
</dbReference>
<evidence type="ECO:0000313" key="4">
    <source>
        <dbReference type="Proteomes" id="UP000663853"/>
    </source>
</evidence>
<organism evidence="3 4">
    <name type="scientific">Rhizoctonia solani</name>
    <dbReference type="NCBI Taxonomy" id="456999"/>
    <lineage>
        <taxon>Eukaryota</taxon>
        <taxon>Fungi</taxon>
        <taxon>Dikarya</taxon>
        <taxon>Basidiomycota</taxon>
        <taxon>Agaricomycotina</taxon>
        <taxon>Agaricomycetes</taxon>
        <taxon>Cantharellales</taxon>
        <taxon>Ceratobasidiaceae</taxon>
        <taxon>Rhizoctonia</taxon>
    </lineage>
</organism>
<protein>
    <recommendedName>
        <fullName evidence="2">Protein kinase domain-containing protein</fullName>
    </recommendedName>
</protein>